<evidence type="ECO:0000313" key="20">
    <source>
        <dbReference type="Proteomes" id="UP000235672"/>
    </source>
</evidence>
<dbReference type="PANTHER" id="PTHR23163">
    <property type="entry name" value="RING FINGER PROTEIN-RELATED"/>
    <property type="match status" value="1"/>
</dbReference>
<evidence type="ECO:0000313" key="19">
    <source>
        <dbReference type="EMBL" id="PMD24360.1"/>
    </source>
</evidence>
<evidence type="ECO:0000256" key="15">
    <source>
        <dbReference type="RuleBase" id="RU365038"/>
    </source>
</evidence>
<dbReference type="EMBL" id="KZ613473">
    <property type="protein sequence ID" value="PMD24360.1"/>
    <property type="molecule type" value="Genomic_DNA"/>
</dbReference>
<proteinExistence type="inferred from homology"/>
<keyword evidence="6 15" id="KW-0479">Metal-binding</keyword>
<evidence type="ECO:0000256" key="16">
    <source>
        <dbReference type="SAM" id="Coils"/>
    </source>
</evidence>
<feature type="coiled-coil region" evidence="16">
    <location>
        <begin position="67"/>
        <end position="94"/>
    </location>
</feature>
<dbReference type="GO" id="GO:0033503">
    <property type="term" value="C:HULC complex"/>
    <property type="evidence" value="ECO:0007669"/>
    <property type="project" value="TreeGrafter"/>
</dbReference>
<keyword evidence="5 15" id="KW-0808">Transferase</keyword>
<comment type="similarity">
    <text evidence="4 15">Belongs to the BRE1 family.</text>
</comment>
<accession>A0A2J6QDM0</accession>
<dbReference type="EC" id="2.3.2.27" evidence="15"/>
<dbReference type="Proteomes" id="UP000235672">
    <property type="component" value="Unassembled WGS sequence"/>
</dbReference>
<keyword evidence="20" id="KW-1185">Reference proteome</keyword>
<sequence length="727" mass="82855">MTISTPLQPSHPSFIKMEDRKRSAGDDLAPPTKRQAVNGKASADADLPWASDLELAGFRPHIFKYQKDAILRQMREYKREKDALESHLREVQKKAVDHDDHIRVINAWWDQLLDEVKLLVEDEIPSQDDIEATFPTATSFKGSEDFQEHLASRAKQIKSKLSSLFTNLTSARGKPPPNVQDLQGKLAKLLQAQKEYITKLDRLQKERDELSERLEHASLRCIKAEKRLDRAKSSVVAKLEAQAIGSSGNGSSSAVQNGDIDMTDGLSEENEANQTAYREAAAVVAKQKEQLDAIMAENKSLTEQLSAANTRLSNLNEDDYARTELFKQFRLQHEDVIRRINHLEATNIQLREEAEKYQAERTAYRAQVENEAEVVTGELESQLQRMEADLTRIRSARDELLADLAMRKASSEQDKTSSDHLKELISAKDERINSLEAEVERLKAGADDQSYISKPEIETLDLQQLRQKYQSLERQFEAIERELPGLQSAYKKVQTLSTKKVMDFTALEEKVQLLHAEKAKADQKYFAARKDMDTRILEVRSLKVQSQKSAEVIQQLKDVETSNRNLVSNLEKQLSDIRQANTSIMTEHKKMESTSREAISKAETLKNQVTELTNLIKAKDANNLNTKQRIHDVEIELEQVKVKYEQAQKDRDAWKTKSLSNQSGEEEMLRTLALCTICRNNFKNAAIKTCGHTFCNNCVEDRIANRMRKCPNCSKPFDKSDVMTIHM</sequence>
<evidence type="ECO:0000256" key="13">
    <source>
        <dbReference type="ARBA" id="ARBA00059679"/>
    </source>
</evidence>
<feature type="region of interest" description="Disordered" evidence="17">
    <location>
        <begin position="1"/>
        <end position="41"/>
    </location>
</feature>
<dbReference type="InterPro" id="IPR058643">
    <property type="entry name" value="BRE1-like_CC"/>
</dbReference>
<dbReference type="GO" id="GO:0005634">
    <property type="term" value="C:nucleus"/>
    <property type="evidence" value="ECO:0007669"/>
    <property type="project" value="UniProtKB-SubCell"/>
</dbReference>
<dbReference type="STRING" id="1745343.A0A2J6QDM0"/>
<evidence type="ECO:0000256" key="6">
    <source>
        <dbReference type="ARBA" id="ARBA00022723"/>
    </source>
</evidence>
<dbReference type="InterPro" id="IPR013956">
    <property type="entry name" value="E3_ubiquit_lig_Bre1"/>
</dbReference>
<evidence type="ECO:0000259" key="18">
    <source>
        <dbReference type="PROSITE" id="PS50089"/>
    </source>
</evidence>
<evidence type="ECO:0000256" key="3">
    <source>
        <dbReference type="ARBA" id="ARBA00004906"/>
    </source>
</evidence>
<dbReference type="Pfam" id="PF26095">
    <property type="entry name" value="CC_Bre1"/>
    <property type="match status" value="1"/>
</dbReference>
<comment type="subcellular location">
    <subcellularLocation>
        <location evidence="2 15">Nucleus</location>
    </subcellularLocation>
</comment>
<keyword evidence="9 15" id="KW-0862">Zinc</keyword>
<dbReference type="GO" id="GO:0061630">
    <property type="term" value="F:ubiquitin protein ligase activity"/>
    <property type="evidence" value="ECO:0007669"/>
    <property type="project" value="UniProtKB-EC"/>
</dbReference>
<comment type="function">
    <text evidence="13">E3 ubiquitin-protein ligase that mediates monoubiquitination of histone H2B to form H2BK123ub1. H2BK123ub1 gives a specific tag for epigenetic transcriptional activation and is also a prerequisite for H3K4me and H3K79me formation.</text>
</comment>
<organism evidence="19 20">
    <name type="scientific">Hyaloscypha hepaticicola</name>
    <dbReference type="NCBI Taxonomy" id="2082293"/>
    <lineage>
        <taxon>Eukaryota</taxon>
        <taxon>Fungi</taxon>
        <taxon>Dikarya</taxon>
        <taxon>Ascomycota</taxon>
        <taxon>Pezizomycotina</taxon>
        <taxon>Leotiomycetes</taxon>
        <taxon>Helotiales</taxon>
        <taxon>Hyaloscyphaceae</taxon>
        <taxon>Hyaloscypha</taxon>
    </lineage>
</organism>
<evidence type="ECO:0000256" key="2">
    <source>
        <dbReference type="ARBA" id="ARBA00004123"/>
    </source>
</evidence>
<evidence type="ECO:0000256" key="9">
    <source>
        <dbReference type="ARBA" id="ARBA00022833"/>
    </source>
</evidence>
<dbReference type="GO" id="GO:0008270">
    <property type="term" value="F:zinc ion binding"/>
    <property type="evidence" value="ECO:0007669"/>
    <property type="project" value="UniProtKB-KW"/>
</dbReference>
<dbReference type="OrthoDB" id="654191at2759"/>
<dbReference type="SMART" id="SM00184">
    <property type="entry name" value="RING"/>
    <property type="match status" value="1"/>
</dbReference>
<dbReference type="Pfam" id="PF00097">
    <property type="entry name" value="zf-C3HC4"/>
    <property type="match status" value="1"/>
</dbReference>
<feature type="compositionally biased region" description="Polar residues" evidence="17">
    <location>
        <begin position="1"/>
        <end position="11"/>
    </location>
</feature>
<evidence type="ECO:0000256" key="4">
    <source>
        <dbReference type="ARBA" id="ARBA00005555"/>
    </source>
</evidence>
<dbReference type="InterPro" id="IPR018957">
    <property type="entry name" value="Znf_C3HC4_RING-type"/>
</dbReference>
<dbReference type="PROSITE" id="PS50089">
    <property type="entry name" value="ZF_RING_2"/>
    <property type="match status" value="1"/>
</dbReference>
<feature type="coiled-coil region" evidence="16">
    <location>
        <begin position="284"/>
        <end position="524"/>
    </location>
</feature>
<keyword evidence="11 15" id="KW-0175">Coiled coil</keyword>
<keyword evidence="12 15" id="KW-0539">Nucleus</keyword>
<dbReference type="AlphaFoldDB" id="A0A2J6QDM0"/>
<evidence type="ECO:0000256" key="11">
    <source>
        <dbReference type="ARBA" id="ARBA00023054"/>
    </source>
</evidence>
<name>A0A2J6QDM0_9HELO</name>
<keyword evidence="10 15" id="KW-0156">Chromatin regulator</keyword>
<reference evidence="19 20" key="1">
    <citation type="submission" date="2016-05" db="EMBL/GenBank/DDBJ databases">
        <title>A degradative enzymes factory behind the ericoid mycorrhizal symbiosis.</title>
        <authorList>
            <consortium name="DOE Joint Genome Institute"/>
            <person name="Martino E."/>
            <person name="Morin E."/>
            <person name="Grelet G."/>
            <person name="Kuo A."/>
            <person name="Kohler A."/>
            <person name="Daghino S."/>
            <person name="Barry K."/>
            <person name="Choi C."/>
            <person name="Cichocki N."/>
            <person name="Clum A."/>
            <person name="Copeland A."/>
            <person name="Hainaut M."/>
            <person name="Haridas S."/>
            <person name="Labutti K."/>
            <person name="Lindquist E."/>
            <person name="Lipzen A."/>
            <person name="Khouja H.-R."/>
            <person name="Murat C."/>
            <person name="Ohm R."/>
            <person name="Olson A."/>
            <person name="Spatafora J."/>
            <person name="Veneault-Fourrey C."/>
            <person name="Henrissat B."/>
            <person name="Grigoriev I."/>
            <person name="Martin F."/>
            <person name="Perotto S."/>
        </authorList>
    </citation>
    <scope>NUCLEOTIDE SEQUENCE [LARGE SCALE GENOMIC DNA]</scope>
    <source>
        <strain evidence="19 20">UAMH 7357</strain>
    </source>
</reference>
<dbReference type="Pfam" id="PF08647">
    <property type="entry name" value="BRE1"/>
    <property type="match status" value="1"/>
</dbReference>
<feature type="domain" description="RING-type" evidence="18">
    <location>
        <begin position="675"/>
        <end position="714"/>
    </location>
</feature>
<evidence type="ECO:0000256" key="5">
    <source>
        <dbReference type="ARBA" id="ARBA00022679"/>
    </source>
</evidence>
<evidence type="ECO:0000256" key="10">
    <source>
        <dbReference type="ARBA" id="ARBA00022853"/>
    </source>
</evidence>
<keyword evidence="8 15" id="KW-0833">Ubl conjugation pathway</keyword>
<feature type="coiled-coil region" evidence="16">
    <location>
        <begin position="186"/>
        <end position="234"/>
    </location>
</feature>
<dbReference type="Gene3D" id="3.30.40.10">
    <property type="entry name" value="Zinc/RING finger domain, C3HC4 (zinc finger)"/>
    <property type="match status" value="1"/>
</dbReference>
<protein>
    <recommendedName>
        <fullName evidence="15">E3 ubiquitin protein ligase</fullName>
        <ecNumber evidence="15">2.3.2.27</ecNumber>
    </recommendedName>
</protein>
<dbReference type="InterPro" id="IPR017907">
    <property type="entry name" value="Znf_RING_CS"/>
</dbReference>
<evidence type="ECO:0000256" key="17">
    <source>
        <dbReference type="SAM" id="MobiDB-lite"/>
    </source>
</evidence>
<dbReference type="GO" id="GO:0006325">
    <property type="term" value="P:chromatin organization"/>
    <property type="evidence" value="ECO:0007669"/>
    <property type="project" value="UniProtKB-KW"/>
</dbReference>
<feature type="coiled-coil region" evidence="16">
    <location>
        <begin position="588"/>
        <end position="657"/>
    </location>
</feature>
<dbReference type="UniPathway" id="UPA00143"/>
<evidence type="ECO:0000256" key="7">
    <source>
        <dbReference type="ARBA" id="ARBA00022771"/>
    </source>
</evidence>
<dbReference type="PROSITE" id="PS00518">
    <property type="entry name" value="ZF_RING_1"/>
    <property type="match status" value="1"/>
</dbReference>
<comment type="catalytic activity">
    <reaction evidence="1 15">
        <text>S-ubiquitinyl-[E2 ubiquitin-conjugating enzyme]-L-cysteine + [acceptor protein]-L-lysine = [E2 ubiquitin-conjugating enzyme]-L-cysteine + N(6)-ubiquitinyl-[acceptor protein]-L-lysine.</text>
        <dbReference type="EC" id="2.3.2.27"/>
    </reaction>
</comment>
<dbReference type="InterPro" id="IPR013083">
    <property type="entry name" value="Znf_RING/FYVE/PHD"/>
</dbReference>
<feature type="region of interest" description="Disordered" evidence="17">
    <location>
        <begin position="245"/>
        <end position="265"/>
    </location>
</feature>
<evidence type="ECO:0000256" key="8">
    <source>
        <dbReference type="ARBA" id="ARBA00022786"/>
    </source>
</evidence>
<dbReference type="GO" id="GO:0016567">
    <property type="term" value="P:protein ubiquitination"/>
    <property type="evidence" value="ECO:0007669"/>
    <property type="project" value="UniProtKB-UniRule"/>
</dbReference>
<keyword evidence="7 14" id="KW-0863">Zinc-finger</keyword>
<dbReference type="CDD" id="cd16499">
    <property type="entry name" value="RING-HC_Bre1-like"/>
    <property type="match status" value="1"/>
</dbReference>
<dbReference type="PANTHER" id="PTHR23163:SF0">
    <property type="entry name" value="E3 UBIQUITIN-PROTEIN LIGASE BRE1"/>
    <property type="match status" value="1"/>
</dbReference>
<dbReference type="InterPro" id="IPR001841">
    <property type="entry name" value="Znf_RING"/>
</dbReference>
<evidence type="ECO:0000256" key="1">
    <source>
        <dbReference type="ARBA" id="ARBA00000900"/>
    </source>
</evidence>
<gene>
    <name evidence="19" type="ORF">NA56DRAFT_34955</name>
</gene>
<dbReference type="SUPFAM" id="SSF57850">
    <property type="entry name" value="RING/U-box"/>
    <property type="match status" value="1"/>
</dbReference>
<evidence type="ECO:0000256" key="12">
    <source>
        <dbReference type="ARBA" id="ARBA00023242"/>
    </source>
</evidence>
<evidence type="ECO:0000256" key="14">
    <source>
        <dbReference type="PROSITE-ProRule" id="PRU00175"/>
    </source>
</evidence>
<feature type="compositionally biased region" description="Basic and acidic residues" evidence="17">
    <location>
        <begin position="16"/>
        <end position="25"/>
    </location>
</feature>
<comment type="pathway">
    <text evidence="3 15">Protein modification; protein ubiquitination.</text>
</comment>